<sequence length="138" mass="15230">MSLSTHAAEALHAFEQAAGWEQRARLLMQWGERLPPLSDVERSPEHLVHGCESQVWLIASQADGHWQFRANSDARMIRGLLALLLVRVEGLGADELMAIDLPAWFNQLGLGRQLSPSRSNGLNAVLKRMAELAGQARG</sequence>
<reference evidence="3 4" key="1">
    <citation type="submission" date="2020-06" db="EMBL/GenBank/DDBJ databases">
        <title>Pseudomonas eucalypticola sp. nov., an endophyte of Eucalyptus dunnii leaves with biocontrol ability of eucalyptus leaf blight.</title>
        <authorList>
            <person name="Liu Y."/>
            <person name="Song Z."/>
            <person name="Zeng H."/>
            <person name="Lu M."/>
            <person name="Wang X."/>
            <person name="Lian X."/>
            <person name="Zhang Q."/>
        </authorList>
    </citation>
    <scope>NUCLEOTIDE SEQUENCE [LARGE SCALE GENOMIC DNA]</scope>
    <source>
        <strain evidence="3 4">NP-1</strain>
    </source>
</reference>
<dbReference type="SUPFAM" id="SSF82649">
    <property type="entry name" value="SufE/NifU"/>
    <property type="match status" value="1"/>
</dbReference>
<dbReference type="InterPro" id="IPR003808">
    <property type="entry name" value="Fe-S_metab-assoc_dom"/>
</dbReference>
<feature type="domain" description="Fe-S metabolism associated" evidence="2">
    <location>
        <begin position="13"/>
        <end position="131"/>
    </location>
</feature>
<dbReference type="PANTHER" id="PTHR43597">
    <property type="entry name" value="SULFUR ACCEPTOR PROTEIN CSDE"/>
    <property type="match status" value="1"/>
</dbReference>
<name>A0A7D5D9U0_9PSED</name>
<proteinExistence type="inferred from homology"/>
<keyword evidence="4" id="KW-1185">Reference proteome</keyword>
<dbReference type="PANTHER" id="PTHR43597:SF5">
    <property type="entry name" value="SUFE-LIKE PROTEIN 2, CHLOROPLASTIC"/>
    <property type="match status" value="1"/>
</dbReference>
<dbReference type="AlphaFoldDB" id="A0A7D5D9U0"/>
<dbReference type="Pfam" id="PF02657">
    <property type="entry name" value="SufE"/>
    <property type="match status" value="1"/>
</dbReference>
<dbReference type="Proteomes" id="UP000509568">
    <property type="component" value="Chromosome"/>
</dbReference>
<evidence type="ECO:0000313" key="3">
    <source>
        <dbReference type="EMBL" id="QKZ06338.1"/>
    </source>
</evidence>
<comment type="similarity">
    <text evidence="1">Belongs to the SufE family.</text>
</comment>
<gene>
    <name evidence="3" type="ORF">HWQ56_22180</name>
</gene>
<evidence type="ECO:0000259" key="2">
    <source>
        <dbReference type="Pfam" id="PF02657"/>
    </source>
</evidence>
<dbReference type="KEGG" id="pez:HWQ56_22180"/>
<evidence type="ECO:0000313" key="4">
    <source>
        <dbReference type="Proteomes" id="UP000509568"/>
    </source>
</evidence>
<dbReference type="Gene3D" id="3.90.1010.10">
    <property type="match status" value="1"/>
</dbReference>
<protein>
    <submittedName>
        <fullName evidence="3">SufE family protein</fullName>
    </submittedName>
</protein>
<dbReference type="RefSeq" id="WP_176571782.1">
    <property type="nucleotide sequence ID" value="NZ_CP056030.1"/>
</dbReference>
<dbReference type="EMBL" id="CP056030">
    <property type="protein sequence ID" value="QKZ06338.1"/>
    <property type="molecule type" value="Genomic_DNA"/>
</dbReference>
<evidence type="ECO:0000256" key="1">
    <source>
        <dbReference type="ARBA" id="ARBA00010282"/>
    </source>
</evidence>
<accession>A0A7D5D9U0</accession>
<organism evidence="3 4">
    <name type="scientific">Pseudomonas eucalypticola</name>
    <dbReference type="NCBI Taxonomy" id="2599595"/>
    <lineage>
        <taxon>Bacteria</taxon>
        <taxon>Pseudomonadati</taxon>
        <taxon>Pseudomonadota</taxon>
        <taxon>Gammaproteobacteria</taxon>
        <taxon>Pseudomonadales</taxon>
        <taxon>Pseudomonadaceae</taxon>
        <taxon>Pseudomonas</taxon>
    </lineage>
</organism>